<dbReference type="InterPro" id="IPR004087">
    <property type="entry name" value="KH_dom"/>
</dbReference>
<comment type="caution">
    <text evidence="5">The sequence shown here is derived from an EMBL/GenBank/DDBJ whole genome shotgun (WGS) entry which is preliminary data.</text>
</comment>
<protein>
    <recommendedName>
        <fullName evidence="4">K Homology domain-containing protein</fullName>
    </recommendedName>
</protein>
<evidence type="ECO:0000256" key="1">
    <source>
        <dbReference type="ARBA" id="ARBA00022737"/>
    </source>
</evidence>
<dbReference type="SUPFAM" id="SSF54791">
    <property type="entry name" value="Eukaryotic type KH-domain (KH-domain type I)"/>
    <property type="match status" value="1"/>
</dbReference>
<dbReference type="PROSITE" id="PS50084">
    <property type="entry name" value="KH_TYPE_1"/>
    <property type="match status" value="1"/>
</dbReference>
<dbReference type="PANTHER" id="PTHR10288">
    <property type="entry name" value="KH DOMAIN CONTAINING RNA BINDING PROTEIN"/>
    <property type="match status" value="1"/>
</dbReference>
<name>A0AAV1XN00_LUPLU</name>
<dbReference type="EMBL" id="CAXHTB010000016">
    <property type="protein sequence ID" value="CAL0322703.1"/>
    <property type="molecule type" value="Genomic_DNA"/>
</dbReference>
<feature type="compositionally biased region" description="Basic and acidic residues" evidence="3">
    <location>
        <begin position="95"/>
        <end position="113"/>
    </location>
</feature>
<organism evidence="5 6">
    <name type="scientific">Lupinus luteus</name>
    <name type="common">European yellow lupine</name>
    <dbReference type="NCBI Taxonomy" id="3873"/>
    <lineage>
        <taxon>Eukaryota</taxon>
        <taxon>Viridiplantae</taxon>
        <taxon>Streptophyta</taxon>
        <taxon>Embryophyta</taxon>
        <taxon>Tracheophyta</taxon>
        <taxon>Spermatophyta</taxon>
        <taxon>Magnoliopsida</taxon>
        <taxon>eudicotyledons</taxon>
        <taxon>Gunneridae</taxon>
        <taxon>Pentapetalae</taxon>
        <taxon>rosids</taxon>
        <taxon>fabids</taxon>
        <taxon>Fabales</taxon>
        <taxon>Fabaceae</taxon>
        <taxon>Papilionoideae</taxon>
        <taxon>50 kb inversion clade</taxon>
        <taxon>genistoids sensu lato</taxon>
        <taxon>core genistoids</taxon>
        <taxon>Genisteae</taxon>
        <taxon>Lupinus</taxon>
    </lineage>
</organism>
<dbReference type="Gene3D" id="3.30.1370.10">
    <property type="entry name" value="K Homology domain, type 1"/>
    <property type="match status" value="1"/>
</dbReference>
<keyword evidence="1" id="KW-0677">Repeat</keyword>
<sequence length="218" mass="25015">MGYQEGTFELAFSLAYPSTLLYNFKSSSQLTMLATQMRQNLDRVSHAPTQVSTDQLTKLLWTICFIRVWPRFFVFFIPSLIIRFGGETGKRYRSKRDYDGDNKNQKRRANERDEKGNDELIVYRILCPDGVIGNAIGKSGKVINSIRQETRARVKVVDPFPGAKDRVITIYCYVKEKEEFEVDDELNRPLCAAQDALLKVHSAISNAVESDRLLSKIY</sequence>
<evidence type="ECO:0000256" key="3">
    <source>
        <dbReference type="SAM" id="MobiDB-lite"/>
    </source>
</evidence>
<evidence type="ECO:0000313" key="5">
    <source>
        <dbReference type="EMBL" id="CAL0322703.1"/>
    </source>
</evidence>
<dbReference type="InterPro" id="IPR004088">
    <property type="entry name" value="KH_dom_type_1"/>
</dbReference>
<keyword evidence="2" id="KW-0694">RNA-binding</keyword>
<evidence type="ECO:0000313" key="6">
    <source>
        <dbReference type="Proteomes" id="UP001497480"/>
    </source>
</evidence>
<gene>
    <name evidence="5" type="ORF">LLUT_LOCUS23763</name>
</gene>
<dbReference type="Proteomes" id="UP001497480">
    <property type="component" value="Unassembled WGS sequence"/>
</dbReference>
<evidence type="ECO:0000259" key="4">
    <source>
        <dbReference type="SMART" id="SM00322"/>
    </source>
</evidence>
<feature type="region of interest" description="Disordered" evidence="3">
    <location>
        <begin position="93"/>
        <end position="113"/>
    </location>
</feature>
<dbReference type="Pfam" id="PF00013">
    <property type="entry name" value="KH_1"/>
    <property type="match status" value="1"/>
</dbReference>
<feature type="domain" description="K Homology" evidence="4">
    <location>
        <begin position="119"/>
        <end position="187"/>
    </location>
</feature>
<evidence type="ECO:0000256" key="2">
    <source>
        <dbReference type="PROSITE-ProRule" id="PRU00117"/>
    </source>
</evidence>
<dbReference type="AlphaFoldDB" id="A0AAV1XN00"/>
<reference evidence="5 6" key="1">
    <citation type="submission" date="2024-03" db="EMBL/GenBank/DDBJ databases">
        <authorList>
            <person name="Martinez-Hernandez J."/>
        </authorList>
    </citation>
    <scope>NUCLEOTIDE SEQUENCE [LARGE SCALE GENOMIC DNA]</scope>
</reference>
<keyword evidence="6" id="KW-1185">Reference proteome</keyword>
<accession>A0AAV1XN00</accession>
<proteinExistence type="predicted"/>
<dbReference type="InterPro" id="IPR036612">
    <property type="entry name" value="KH_dom_type_1_sf"/>
</dbReference>
<dbReference type="SMART" id="SM00322">
    <property type="entry name" value="KH"/>
    <property type="match status" value="1"/>
</dbReference>
<dbReference type="GO" id="GO:0003723">
    <property type="term" value="F:RNA binding"/>
    <property type="evidence" value="ECO:0007669"/>
    <property type="project" value="UniProtKB-UniRule"/>
</dbReference>
<dbReference type="CDD" id="cd22459">
    <property type="entry name" value="KH-I_PEPPER_rpt1_like"/>
    <property type="match status" value="1"/>
</dbReference>